<evidence type="ECO:0000256" key="5">
    <source>
        <dbReference type="SAM" id="Phobius"/>
    </source>
</evidence>
<organism evidence="6 7">
    <name type="scientific">Knoellia flava</name>
    <dbReference type="NCBI Taxonomy" id="913969"/>
    <lineage>
        <taxon>Bacteria</taxon>
        <taxon>Bacillati</taxon>
        <taxon>Actinomycetota</taxon>
        <taxon>Actinomycetes</taxon>
        <taxon>Micrococcales</taxon>
        <taxon>Intrasporangiaceae</taxon>
        <taxon>Knoellia</taxon>
    </lineage>
</organism>
<evidence type="ECO:0000256" key="4">
    <source>
        <dbReference type="ARBA" id="ARBA00023136"/>
    </source>
</evidence>
<feature type="transmembrane region" description="Helical" evidence="5">
    <location>
        <begin position="52"/>
        <end position="72"/>
    </location>
</feature>
<feature type="transmembrane region" description="Helical" evidence="5">
    <location>
        <begin position="100"/>
        <end position="124"/>
    </location>
</feature>
<evidence type="ECO:0000313" key="6">
    <source>
        <dbReference type="EMBL" id="GGB86975.1"/>
    </source>
</evidence>
<sequence>MSESDAPDAEGDPVVAFHLWPPVAVGGPLVLGLVLTRGLGDPFDLGTWRIPVGWTVLAAFVLWNGWALLLFARHRTGLLPGQATRRILTQGPFARSRNPLYVGLLALHLGLALLVPSSWALLLLPASAALLHWGAIRPEERFLTEIFGDEYTAYAARVRRWL</sequence>
<comment type="subcellular location">
    <subcellularLocation>
        <location evidence="1">Endomembrane system</location>
        <topology evidence="1">Multi-pass membrane protein</topology>
    </subcellularLocation>
</comment>
<protein>
    <recommendedName>
        <fullName evidence="8">Isoprenylcysteine carboxylmethyltransferase family protein</fullName>
    </recommendedName>
</protein>
<dbReference type="InterPro" id="IPR007318">
    <property type="entry name" value="Phopholipid_MeTrfase"/>
</dbReference>
<evidence type="ECO:0000256" key="1">
    <source>
        <dbReference type="ARBA" id="ARBA00004127"/>
    </source>
</evidence>
<gene>
    <name evidence="6" type="ORF">GCM10011314_28480</name>
</gene>
<name>A0A8H9FXV3_9MICO</name>
<dbReference type="Pfam" id="PF04191">
    <property type="entry name" value="PEMT"/>
    <property type="match status" value="1"/>
</dbReference>
<evidence type="ECO:0000313" key="7">
    <source>
        <dbReference type="Proteomes" id="UP000628079"/>
    </source>
</evidence>
<reference evidence="6" key="1">
    <citation type="journal article" date="2014" name="Int. J. Syst. Evol. Microbiol.">
        <title>Complete genome sequence of Corynebacterium casei LMG S-19264T (=DSM 44701T), isolated from a smear-ripened cheese.</title>
        <authorList>
            <consortium name="US DOE Joint Genome Institute (JGI-PGF)"/>
            <person name="Walter F."/>
            <person name="Albersmeier A."/>
            <person name="Kalinowski J."/>
            <person name="Ruckert C."/>
        </authorList>
    </citation>
    <scope>NUCLEOTIDE SEQUENCE</scope>
    <source>
        <strain evidence="6">CGMCC 1.10749</strain>
    </source>
</reference>
<evidence type="ECO:0000256" key="3">
    <source>
        <dbReference type="ARBA" id="ARBA00022989"/>
    </source>
</evidence>
<evidence type="ECO:0000256" key="2">
    <source>
        <dbReference type="ARBA" id="ARBA00022692"/>
    </source>
</evidence>
<proteinExistence type="predicted"/>
<keyword evidence="2 5" id="KW-0812">Transmembrane</keyword>
<feature type="transmembrane region" description="Helical" evidence="5">
    <location>
        <begin position="20"/>
        <end position="40"/>
    </location>
</feature>
<dbReference type="EMBL" id="BMEA01000002">
    <property type="protein sequence ID" value="GGB86975.1"/>
    <property type="molecule type" value="Genomic_DNA"/>
</dbReference>
<dbReference type="GO" id="GO:0012505">
    <property type="term" value="C:endomembrane system"/>
    <property type="evidence" value="ECO:0007669"/>
    <property type="project" value="UniProtKB-SubCell"/>
</dbReference>
<dbReference type="Gene3D" id="1.20.120.1630">
    <property type="match status" value="1"/>
</dbReference>
<accession>A0A8H9FXV3</accession>
<dbReference type="AlphaFoldDB" id="A0A8H9FXV3"/>
<keyword evidence="4 5" id="KW-0472">Membrane</keyword>
<comment type="caution">
    <text evidence="6">The sequence shown here is derived from an EMBL/GenBank/DDBJ whole genome shotgun (WGS) entry which is preliminary data.</text>
</comment>
<dbReference type="Proteomes" id="UP000628079">
    <property type="component" value="Unassembled WGS sequence"/>
</dbReference>
<dbReference type="RefSeq" id="WP_052117293.1">
    <property type="nucleotide sequence ID" value="NZ_BMEA01000002.1"/>
</dbReference>
<evidence type="ECO:0008006" key="8">
    <source>
        <dbReference type="Google" id="ProtNLM"/>
    </source>
</evidence>
<reference evidence="6" key="2">
    <citation type="submission" date="2020-09" db="EMBL/GenBank/DDBJ databases">
        <authorList>
            <person name="Sun Q."/>
            <person name="Zhou Y."/>
        </authorList>
    </citation>
    <scope>NUCLEOTIDE SEQUENCE</scope>
    <source>
        <strain evidence="6">CGMCC 1.10749</strain>
    </source>
</reference>
<keyword evidence="3 5" id="KW-1133">Transmembrane helix</keyword>